<proteinExistence type="predicted"/>
<dbReference type="PANTHER" id="PTHR31901:SF9">
    <property type="entry name" value="GH3 DOMAIN-CONTAINING PROTEIN"/>
    <property type="match status" value="1"/>
</dbReference>
<dbReference type="InterPro" id="IPR055377">
    <property type="entry name" value="GH3_M"/>
</dbReference>
<dbReference type="VEuPathDB" id="CryptoDB:Cvel_17720"/>
<dbReference type="EMBL" id="CDMZ01000476">
    <property type="protein sequence ID" value="CEM15115.1"/>
    <property type="molecule type" value="Genomic_DNA"/>
</dbReference>
<dbReference type="AlphaFoldDB" id="A0A0G4FM99"/>
<evidence type="ECO:0000259" key="1">
    <source>
        <dbReference type="Pfam" id="PF23571"/>
    </source>
</evidence>
<dbReference type="Pfam" id="PF23571">
    <property type="entry name" value="GH3_M"/>
    <property type="match status" value="1"/>
</dbReference>
<reference evidence="2" key="1">
    <citation type="submission" date="2014-11" db="EMBL/GenBank/DDBJ databases">
        <authorList>
            <person name="Otto D Thomas"/>
            <person name="Naeem Raeece"/>
        </authorList>
    </citation>
    <scope>NUCLEOTIDE SEQUENCE</scope>
</reference>
<feature type="domain" description="GH3 middle" evidence="1">
    <location>
        <begin position="411"/>
        <end position="494"/>
    </location>
</feature>
<dbReference type="Pfam" id="PF03321">
    <property type="entry name" value="GH3"/>
    <property type="match status" value="1"/>
</dbReference>
<gene>
    <name evidence="2" type="ORF">Cvel_17720</name>
</gene>
<name>A0A0G4FM99_9ALVE</name>
<sequence>MASQSMFPPWFWKIHWRLQGAILGGGTLYGLWDFRKFLLNNEERSSSHTLRSAFSQWFSYRAMQYVSGRARGMLELECKEAGKMNERFLLEILRYQRSTDYVRSYGLQSVRSREEFRQAHPITDYNHYIPYINRLLQSKAAQGILTAQEPWMIAETSGVSGAPRLLPITTKLRQLYNYEGIVGSFSELFKTFPQCLNLRKTLRIMHLPTLRECEANGLKIGPHIYAGPEDPKTRFFRYSTPKEAYVTRSEEGMLFLHALFALKDEKLDRIEAPSALQVIRLLTVIENNAEALVEALRTGNLPSGFADKFVTDSDLTPRLPALQSVLKSQADPERAEAVEEALRGERAGLIRRLWPRMNVVMANETGGFGLYGRRLRLDFDPEGWLPIFSPMFATTEGALGVNLHARGPRTFTLLPRGMFFEFLPLAEAGGPVVPGSEAEFALRQKTKFIDEVEEGNIYEVIVTTYGGLYRYRLGELVHVAARNGTCPEVEVLGRKTMGLNLGGEQTFEVTLIDSVTSAFRDVPICDFACIEPQNLEPSLQHTDGAPHYAFFVETRREKPPFGSGGASEWGEVRGGAGSGKSDSQVCLNTSLLESRLDTALCERNAVYKHFRSTGEMAPPRIHRVVDKLLEEYESALLAQQLAIRERVRHFSWDIQKRDGKGRVIYLENTELSWLKIDDRLNRLRMDAGEIDMEVTVKEKKEMVVQALTPDQQRGLLSDIKKQHPHMRVADLT</sequence>
<dbReference type="GO" id="GO:0005737">
    <property type="term" value="C:cytoplasm"/>
    <property type="evidence" value="ECO:0007669"/>
    <property type="project" value="TreeGrafter"/>
</dbReference>
<dbReference type="PANTHER" id="PTHR31901">
    <property type="entry name" value="GH3 DOMAIN-CONTAINING PROTEIN"/>
    <property type="match status" value="1"/>
</dbReference>
<protein>
    <recommendedName>
        <fullName evidence="1">GH3 middle domain-containing protein</fullName>
    </recommendedName>
</protein>
<evidence type="ECO:0000313" key="2">
    <source>
        <dbReference type="EMBL" id="CEM15115.1"/>
    </source>
</evidence>
<organism evidence="2">
    <name type="scientific">Chromera velia CCMP2878</name>
    <dbReference type="NCBI Taxonomy" id="1169474"/>
    <lineage>
        <taxon>Eukaryota</taxon>
        <taxon>Sar</taxon>
        <taxon>Alveolata</taxon>
        <taxon>Colpodellida</taxon>
        <taxon>Chromeraceae</taxon>
        <taxon>Chromera</taxon>
    </lineage>
</organism>
<dbReference type="GO" id="GO:0016881">
    <property type="term" value="F:acid-amino acid ligase activity"/>
    <property type="evidence" value="ECO:0007669"/>
    <property type="project" value="TreeGrafter"/>
</dbReference>
<dbReference type="InterPro" id="IPR004993">
    <property type="entry name" value="GH3"/>
</dbReference>
<accession>A0A0G4FM99</accession>